<evidence type="ECO:0008006" key="4">
    <source>
        <dbReference type="Google" id="ProtNLM"/>
    </source>
</evidence>
<name>A0AAD5JKH7_ACENE</name>
<feature type="region of interest" description="Disordered" evidence="1">
    <location>
        <begin position="343"/>
        <end position="365"/>
    </location>
</feature>
<reference evidence="2" key="2">
    <citation type="submission" date="2023-02" db="EMBL/GenBank/DDBJ databases">
        <authorList>
            <person name="Swenson N.G."/>
            <person name="Wegrzyn J.L."/>
            <person name="Mcevoy S.L."/>
        </authorList>
    </citation>
    <scope>NUCLEOTIDE SEQUENCE</scope>
    <source>
        <strain evidence="2">91603</strain>
        <tissue evidence="2">Leaf</tissue>
    </source>
</reference>
<reference evidence="2" key="1">
    <citation type="journal article" date="2022" name="Plant J.">
        <title>Strategies of tolerance reflected in two North American maple genomes.</title>
        <authorList>
            <person name="McEvoy S.L."/>
            <person name="Sezen U.U."/>
            <person name="Trouern-Trend A."/>
            <person name="McMahon S.M."/>
            <person name="Schaberg P.G."/>
            <person name="Yang J."/>
            <person name="Wegrzyn J.L."/>
            <person name="Swenson N.G."/>
        </authorList>
    </citation>
    <scope>NUCLEOTIDE SEQUENCE</scope>
    <source>
        <strain evidence="2">91603</strain>
    </source>
</reference>
<accession>A0AAD5JKH7</accession>
<protein>
    <recommendedName>
        <fullName evidence="4">Tetratricopeptide repeat-like superfamily protein</fullName>
    </recommendedName>
</protein>
<organism evidence="2 3">
    <name type="scientific">Acer negundo</name>
    <name type="common">Box elder</name>
    <dbReference type="NCBI Taxonomy" id="4023"/>
    <lineage>
        <taxon>Eukaryota</taxon>
        <taxon>Viridiplantae</taxon>
        <taxon>Streptophyta</taxon>
        <taxon>Embryophyta</taxon>
        <taxon>Tracheophyta</taxon>
        <taxon>Spermatophyta</taxon>
        <taxon>Magnoliopsida</taxon>
        <taxon>eudicotyledons</taxon>
        <taxon>Gunneridae</taxon>
        <taxon>Pentapetalae</taxon>
        <taxon>rosids</taxon>
        <taxon>malvids</taxon>
        <taxon>Sapindales</taxon>
        <taxon>Sapindaceae</taxon>
        <taxon>Hippocastanoideae</taxon>
        <taxon>Acereae</taxon>
        <taxon>Acer</taxon>
    </lineage>
</organism>
<dbReference type="SUPFAM" id="SSF48452">
    <property type="entry name" value="TPR-like"/>
    <property type="match status" value="1"/>
</dbReference>
<comment type="caution">
    <text evidence="2">The sequence shown here is derived from an EMBL/GenBank/DDBJ whole genome shotgun (WGS) entry which is preliminary data.</text>
</comment>
<evidence type="ECO:0000256" key="1">
    <source>
        <dbReference type="SAM" id="MobiDB-lite"/>
    </source>
</evidence>
<dbReference type="Gene3D" id="1.25.40.10">
    <property type="entry name" value="Tetratricopeptide repeat domain"/>
    <property type="match status" value="1"/>
</dbReference>
<gene>
    <name evidence="2" type="ORF">LWI28_013574</name>
</gene>
<feature type="compositionally biased region" description="Low complexity" evidence="1">
    <location>
        <begin position="147"/>
        <end position="156"/>
    </location>
</feature>
<evidence type="ECO:0000313" key="2">
    <source>
        <dbReference type="EMBL" id="KAI9195291.1"/>
    </source>
</evidence>
<evidence type="ECO:0000313" key="3">
    <source>
        <dbReference type="Proteomes" id="UP001064489"/>
    </source>
</evidence>
<feature type="region of interest" description="Disordered" evidence="1">
    <location>
        <begin position="131"/>
        <end position="156"/>
    </location>
</feature>
<feature type="compositionally biased region" description="Low complexity" evidence="1">
    <location>
        <begin position="344"/>
        <end position="354"/>
    </location>
</feature>
<proteinExistence type="predicted"/>
<sequence>MTTILAGFRGKAYSCKNLSLLKVRRLLFFVAGSGLKNMGVKVATTCLQWSKSPIVPQSPSSSQTLASAISSPSSIRRSFSSGSTRMEVYRYVQRLDRSTSLFVPQFMSGINRTRSMRRSCSASSDAFRFQLSDDDDGNNEINHHRNSNNNNAVNSGGVDNSFVVEPPWQEKPPDWYERDDETVLESIERKANSVDLPLSLRIIKRKLQWRDGFREAGESAYCSMKKAFSSMVFIIRELQSFTLQMREILFYEDLKGILVRVQKEMQLSFVWLFQQVFSHTPTLMVYVMILLANFTVHSMSCNAAIAAAEYRSTPTAETASVVEFEDNKQKNFDPSPIKTFSVLSSSSGKTTSIGGNNGGGGKFRPFTSGTDGDGGFDRIDQFRTYVPDGASSQLSSLGTTREAESVSGQVEREEDLTQWNLILDEASNMQASLRDGTLDHEIMKKLVAPVRANIESDDYTDYFKTELLYQTGLSQEPNNPLLLSNYAQFLYLVAHDYDRAEVYFKKAIGVVEEAADAEAYSKYAKFLWRVRNDLWAAEETFLEAISADPTNPHYAADYANFLWNTGGEDTCFPLSSPDDATQEA</sequence>
<feature type="compositionally biased region" description="Polar residues" evidence="1">
    <location>
        <begin position="390"/>
        <end position="399"/>
    </location>
</feature>
<dbReference type="PANTHER" id="PTHR26312:SF132">
    <property type="entry name" value="OS01G0855200 PROTEIN"/>
    <property type="match status" value="1"/>
</dbReference>
<feature type="region of interest" description="Disordered" evidence="1">
    <location>
        <begin position="390"/>
        <end position="410"/>
    </location>
</feature>
<keyword evidence="3" id="KW-1185">Reference proteome</keyword>
<dbReference type="Proteomes" id="UP001064489">
    <property type="component" value="Chromosome 1"/>
</dbReference>
<dbReference type="EMBL" id="JAJSOW010000003">
    <property type="protein sequence ID" value="KAI9195291.1"/>
    <property type="molecule type" value="Genomic_DNA"/>
</dbReference>
<dbReference type="AlphaFoldDB" id="A0AAD5JKH7"/>
<dbReference type="PANTHER" id="PTHR26312">
    <property type="entry name" value="TETRATRICOPEPTIDE REPEAT PROTEIN 5"/>
    <property type="match status" value="1"/>
</dbReference>
<dbReference type="InterPro" id="IPR011990">
    <property type="entry name" value="TPR-like_helical_dom_sf"/>
</dbReference>